<evidence type="ECO:0000256" key="1">
    <source>
        <dbReference type="ARBA" id="ARBA00023125"/>
    </source>
</evidence>
<evidence type="ECO:0000313" key="5">
    <source>
        <dbReference type="EMBL" id="RQT28531.1"/>
    </source>
</evidence>
<dbReference type="KEGG" id="bcon:NL30_31540"/>
<proteinExistence type="predicted"/>
<feature type="DNA-binding region" description="H-T-H motif" evidence="2">
    <location>
        <begin position="59"/>
        <end position="78"/>
    </location>
</feature>
<accession>A0A1C8ZPB7</accession>
<evidence type="ECO:0000256" key="2">
    <source>
        <dbReference type="PROSITE-ProRule" id="PRU00335"/>
    </source>
</evidence>
<evidence type="ECO:0000256" key="3">
    <source>
        <dbReference type="SAM" id="MobiDB-lite"/>
    </source>
</evidence>
<dbReference type="PANTHER" id="PTHR30055">
    <property type="entry name" value="HTH-TYPE TRANSCRIPTIONAL REGULATOR RUTR"/>
    <property type="match status" value="1"/>
</dbReference>
<dbReference type="InterPro" id="IPR050109">
    <property type="entry name" value="HTH-type_TetR-like_transc_reg"/>
</dbReference>
<evidence type="ECO:0000313" key="6">
    <source>
        <dbReference type="Proteomes" id="UP000269271"/>
    </source>
</evidence>
<dbReference type="Gene3D" id="1.10.357.10">
    <property type="entry name" value="Tetracycline Repressor, domain 2"/>
    <property type="match status" value="1"/>
</dbReference>
<dbReference type="PROSITE" id="PS50977">
    <property type="entry name" value="HTH_TETR_2"/>
    <property type="match status" value="1"/>
</dbReference>
<name>A0A0G3Z427_9BURK</name>
<dbReference type="Pfam" id="PF17928">
    <property type="entry name" value="TetR_C_22"/>
    <property type="match status" value="1"/>
</dbReference>
<sequence length="224" mass="24786">MGRQKSGRNGEPAEAAADTADAPARARLVPTQQRSRERFERILACASEVMIEKGCDAFRMSDIVERTGISFGSLYQYFPDKAAVIGTLAERYNEAGHDCVRRDLAKMKTLDDLHATLGRITDSYYRMFVDEPLMRDIWQATQADRALQALDRADGEFLAGLFADALGEVAPDTPHAQRSAFAELMMIQIAAAVRHAITLPPKAARVILAMFKRTLPQDLSILEG</sequence>
<comment type="caution">
    <text evidence="5">The sequence shown here is derived from an EMBL/GenBank/DDBJ whole genome shotgun (WGS) entry which is preliminary data.</text>
</comment>
<feature type="domain" description="HTH tetR-type" evidence="4">
    <location>
        <begin position="36"/>
        <end position="96"/>
    </location>
</feature>
<dbReference type="EMBL" id="QTQX01000009">
    <property type="protein sequence ID" value="RQT28531.1"/>
    <property type="molecule type" value="Genomic_DNA"/>
</dbReference>
<dbReference type="InterPro" id="IPR041674">
    <property type="entry name" value="TetR_C_22"/>
</dbReference>
<dbReference type="GO" id="GO:0000976">
    <property type="term" value="F:transcription cis-regulatory region binding"/>
    <property type="evidence" value="ECO:0007669"/>
    <property type="project" value="TreeGrafter"/>
</dbReference>
<protein>
    <submittedName>
        <fullName evidence="5">TetR/AcrR family transcriptional regulator</fullName>
    </submittedName>
</protein>
<dbReference type="Pfam" id="PF00440">
    <property type="entry name" value="TetR_N"/>
    <property type="match status" value="1"/>
</dbReference>
<feature type="compositionally biased region" description="Low complexity" evidence="3">
    <location>
        <begin position="12"/>
        <end position="27"/>
    </location>
</feature>
<evidence type="ECO:0000259" key="4">
    <source>
        <dbReference type="PROSITE" id="PS50977"/>
    </source>
</evidence>
<reference evidence="5 6" key="1">
    <citation type="submission" date="2018-08" db="EMBL/GenBank/DDBJ databases">
        <title>Comparative analysis of Burkholderia isolates from Puerto Rico.</title>
        <authorList>
            <person name="Hall C."/>
            <person name="Sahl J."/>
            <person name="Wagner D."/>
        </authorList>
    </citation>
    <scope>NUCLEOTIDE SEQUENCE [LARGE SCALE GENOMIC DNA]</scope>
    <source>
        <strain evidence="5 6">Bp9001</strain>
    </source>
</reference>
<dbReference type="RefSeq" id="WP_047852804.1">
    <property type="nucleotide sequence ID" value="NZ_CADEVH010000004.1"/>
</dbReference>
<feature type="region of interest" description="Disordered" evidence="3">
    <location>
        <begin position="1"/>
        <end position="33"/>
    </location>
</feature>
<dbReference type="InterPro" id="IPR001647">
    <property type="entry name" value="HTH_TetR"/>
</dbReference>
<keyword evidence="1 2" id="KW-0238">DNA-binding</keyword>
<organism evidence="5 6">
    <name type="scientific">Burkholderia contaminans</name>
    <dbReference type="NCBI Taxonomy" id="488447"/>
    <lineage>
        <taxon>Bacteria</taxon>
        <taxon>Pseudomonadati</taxon>
        <taxon>Pseudomonadota</taxon>
        <taxon>Betaproteobacteria</taxon>
        <taxon>Burkholderiales</taxon>
        <taxon>Burkholderiaceae</taxon>
        <taxon>Burkholderia</taxon>
        <taxon>Burkholderia cepacia complex</taxon>
    </lineage>
</organism>
<dbReference type="SUPFAM" id="SSF46689">
    <property type="entry name" value="Homeodomain-like"/>
    <property type="match status" value="1"/>
</dbReference>
<dbReference type="GO" id="GO:0003700">
    <property type="term" value="F:DNA-binding transcription factor activity"/>
    <property type="evidence" value="ECO:0007669"/>
    <property type="project" value="TreeGrafter"/>
</dbReference>
<dbReference type="Proteomes" id="UP000269271">
    <property type="component" value="Unassembled WGS sequence"/>
</dbReference>
<gene>
    <name evidence="5" type="ORF">DF037_15205</name>
</gene>
<dbReference type="AlphaFoldDB" id="A0A0G3Z427"/>
<dbReference type="InterPro" id="IPR009057">
    <property type="entry name" value="Homeodomain-like_sf"/>
</dbReference>
<dbReference type="PRINTS" id="PR00455">
    <property type="entry name" value="HTHTETR"/>
</dbReference>
<accession>A0A0G3Z427</accession>
<dbReference type="PANTHER" id="PTHR30055:SF226">
    <property type="entry name" value="HTH-TYPE TRANSCRIPTIONAL REGULATOR PKSA"/>
    <property type="match status" value="1"/>
</dbReference>